<comment type="caution">
    <text evidence="6">Lacks conserved residue(s) required for the propagation of feature annotation.</text>
</comment>
<evidence type="ECO:0000256" key="2">
    <source>
        <dbReference type="ARBA" id="ARBA00022603"/>
    </source>
</evidence>
<name>A0A495DMF2_9PROT</name>
<gene>
    <name evidence="6" type="primary">trmL</name>
    <name evidence="9" type="ORF">C7435_0550</name>
</gene>
<keyword evidence="2 6" id="KW-0489">Methyltransferase</keyword>
<comment type="similarity">
    <text evidence="6">Belongs to the class IV-like SAM-binding methyltransferase superfamily. RNA methyltransferase TrmH family. TrmL subfamily.</text>
</comment>
<evidence type="ECO:0000256" key="6">
    <source>
        <dbReference type="HAMAP-Rule" id="MF_01885"/>
    </source>
</evidence>
<dbReference type="CDD" id="cd18094">
    <property type="entry name" value="SpoU-like_TrmL"/>
    <property type="match status" value="1"/>
</dbReference>
<evidence type="ECO:0000313" key="9">
    <source>
        <dbReference type="EMBL" id="RKR04106.1"/>
    </source>
</evidence>
<dbReference type="OrthoDB" id="9789043at2"/>
<dbReference type="GO" id="GO:0141102">
    <property type="term" value="F:tRNA (5-carboxymethylaminomethyluridine(34)-2'-O)-methyltransferase activity"/>
    <property type="evidence" value="ECO:0007669"/>
    <property type="project" value="RHEA"/>
</dbReference>
<dbReference type="SUPFAM" id="SSF75217">
    <property type="entry name" value="alpha/beta knot"/>
    <property type="match status" value="1"/>
</dbReference>
<sequence>MRIVFFQPDIPQNLGAAMRVAACFGAELDIIEPCAFPLTDKGIRRAAMDYQAAITPLRHASWTAYQASAQAAVGRLVLFTTKGAEGLWNFSFRPDDRLLFGRESVGVPDDVHDAAECRVKIPIRDGMRSLNVTVSAGIALAEASRQFAVG</sequence>
<feature type="binding site" evidence="6 7">
    <location>
        <position position="121"/>
    </location>
    <ligand>
        <name>S-adenosyl-L-methionine</name>
        <dbReference type="ChEBI" id="CHEBI:59789"/>
    </ligand>
</feature>
<keyword evidence="4 6" id="KW-0949">S-adenosyl-L-methionine</keyword>
<dbReference type="Gene3D" id="3.40.1280.10">
    <property type="match status" value="1"/>
</dbReference>
<keyword evidence="3 6" id="KW-0808">Transferase</keyword>
<comment type="function">
    <text evidence="6">Methylates the ribose at the nucleotide 34 wobble position in the two leucyl isoacceptors tRNA(Leu)(CmAA) and tRNA(Leu)(cmnm5UmAA). Catalyzes the methyl transfer from S-adenosyl-L-methionine to the 2'-OH of the wobble nucleotide.</text>
</comment>
<dbReference type="InterPro" id="IPR029028">
    <property type="entry name" value="Alpha/beta_knot_MTases"/>
</dbReference>
<dbReference type="GO" id="GO:0003723">
    <property type="term" value="F:RNA binding"/>
    <property type="evidence" value="ECO:0007669"/>
    <property type="project" value="InterPro"/>
</dbReference>
<feature type="binding site" evidence="6 7">
    <location>
        <position position="129"/>
    </location>
    <ligand>
        <name>S-adenosyl-L-methionine</name>
        <dbReference type="ChEBI" id="CHEBI:59789"/>
    </ligand>
</feature>
<evidence type="ECO:0000313" key="10">
    <source>
        <dbReference type="Proteomes" id="UP000273675"/>
    </source>
</evidence>
<dbReference type="InterPro" id="IPR029026">
    <property type="entry name" value="tRNA_m1G_MTases_N"/>
</dbReference>
<evidence type="ECO:0000256" key="4">
    <source>
        <dbReference type="ARBA" id="ARBA00022691"/>
    </source>
</evidence>
<dbReference type="GO" id="GO:0005737">
    <property type="term" value="C:cytoplasm"/>
    <property type="evidence" value="ECO:0007669"/>
    <property type="project" value="UniProtKB-SubCell"/>
</dbReference>
<evidence type="ECO:0000256" key="7">
    <source>
        <dbReference type="PIRSR" id="PIRSR029256-1"/>
    </source>
</evidence>
<dbReference type="InterPro" id="IPR001537">
    <property type="entry name" value="SpoU_MeTrfase"/>
</dbReference>
<organism evidence="9 10">
    <name type="scientific">Maricaulis maris</name>
    <dbReference type="NCBI Taxonomy" id="74318"/>
    <lineage>
        <taxon>Bacteria</taxon>
        <taxon>Pseudomonadati</taxon>
        <taxon>Pseudomonadota</taxon>
        <taxon>Alphaproteobacteria</taxon>
        <taxon>Maricaulales</taxon>
        <taxon>Maricaulaceae</taxon>
        <taxon>Maricaulis</taxon>
    </lineage>
</organism>
<comment type="caution">
    <text evidence="9">The sequence shown here is derived from an EMBL/GenBank/DDBJ whole genome shotgun (WGS) entry which is preliminary data.</text>
</comment>
<comment type="subunit">
    <text evidence="6">Homodimer.</text>
</comment>
<comment type="catalytic activity">
    <reaction evidence="6">
        <text>5-carboxymethylaminomethyluridine(34) in tRNA(Leu) + S-adenosyl-L-methionine = 5-carboxymethylaminomethyl-2'-O-methyluridine(34) in tRNA(Leu) + S-adenosyl-L-homocysteine + H(+)</text>
        <dbReference type="Rhea" id="RHEA:43088"/>
        <dbReference type="Rhea" id="RHEA-COMP:10333"/>
        <dbReference type="Rhea" id="RHEA-COMP:10334"/>
        <dbReference type="ChEBI" id="CHEBI:15378"/>
        <dbReference type="ChEBI" id="CHEBI:57856"/>
        <dbReference type="ChEBI" id="CHEBI:59789"/>
        <dbReference type="ChEBI" id="CHEBI:74508"/>
        <dbReference type="ChEBI" id="CHEBI:74511"/>
        <dbReference type="EC" id="2.1.1.207"/>
    </reaction>
</comment>
<accession>A0A495DMF2</accession>
<evidence type="ECO:0000256" key="3">
    <source>
        <dbReference type="ARBA" id="ARBA00022679"/>
    </source>
</evidence>
<dbReference type="GO" id="GO:0141098">
    <property type="term" value="F:tRNA (cytidine(34)-2'-O)-methyltransferase activity"/>
    <property type="evidence" value="ECO:0007669"/>
    <property type="project" value="RHEA"/>
</dbReference>
<dbReference type="GO" id="GO:0002130">
    <property type="term" value="P:wobble position ribose methylation"/>
    <property type="evidence" value="ECO:0007669"/>
    <property type="project" value="TreeGrafter"/>
</dbReference>
<feature type="binding site" evidence="6 7">
    <location>
        <position position="101"/>
    </location>
    <ligand>
        <name>S-adenosyl-L-methionine</name>
        <dbReference type="ChEBI" id="CHEBI:59789"/>
    </ligand>
</feature>
<reference evidence="9 10" key="1">
    <citation type="submission" date="2018-10" db="EMBL/GenBank/DDBJ databases">
        <title>Genomic Encyclopedia of Type Strains, Phase IV (KMG-IV): sequencing the most valuable type-strain genomes for metagenomic binning, comparative biology and taxonomic classification.</title>
        <authorList>
            <person name="Goeker M."/>
        </authorList>
    </citation>
    <scope>NUCLEOTIDE SEQUENCE [LARGE SCALE GENOMIC DNA]</scope>
    <source>
        <strain evidence="9 10">DSM 4734</strain>
    </source>
</reference>
<keyword evidence="1 6" id="KW-0963">Cytoplasm</keyword>
<protein>
    <recommendedName>
        <fullName evidence="6">tRNA (cytidine(34)-2'-O)-methyltransferase</fullName>
        <ecNumber evidence="6">2.1.1.207</ecNumber>
    </recommendedName>
    <alternativeName>
        <fullName evidence="6">tRNA (cytidine/uridine-2'-O-)-methyltransferase TrmL</fullName>
    </alternativeName>
</protein>
<dbReference type="EMBL" id="RBIM01000001">
    <property type="protein sequence ID" value="RKR04106.1"/>
    <property type="molecule type" value="Genomic_DNA"/>
</dbReference>
<comment type="catalytic activity">
    <reaction evidence="6">
        <text>cytidine(34) in tRNA + S-adenosyl-L-methionine = 2'-O-methylcytidine(34) in tRNA + S-adenosyl-L-homocysteine + H(+)</text>
        <dbReference type="Rhea" id="RHEA:43084"/>
        <dbReference type="Rhea" id="RHEA-COMP:10331"/>
        <dbReference type="Rhea" id="RHEA-COMP:10332"/>
        <dbReference type="ChEBI" id="CHEBI:15378"/>
        <dbReference type="ChEBI" id="CHEBI:57856"/>
        <dbReference type="ChEBI" id="CHEBI:59789"/>
        <dbReference type="ChEBI" id="CHEBI:74495"/>
        <dbReference type="ChEBI" id="CHEBI:82748"/>
        <dbReference type="EC" id="2.1.1.207"/>
    </reaction>
</comment>
<dbReference type="RefSeq" id="WP_075189358.1">
    <property type="nucleotide sequence ID" value="NZ_RBIM01000001.1"/>
</dbReference>
<keyword evidence="5 6" id="KW-0819">tRNA processing</keyword>
<dbReference type="InterPro" id="IPR016914">
    <property type="entry name" value="TrmL"/>
</dbReference>
<dbReference type="Proteomes" id="UP000273675">
    <property type="component" value="Unassembled WGS sequence"/>
</dbReference>
<dbReference type="PANTHER" id="PTHR42971:SF1">
    <property type="entry name" value="TRNA (CYTIDINE(34)-2'-O)-METHYLTRANSFERASE"/>
    <property type="match status" value="1"/>
</dbReference>
<proteinExistence type="inferred from homology"/>
<evidence type="ECO:0000259" key="8">
    <source>
        <dbReference type="Pfam" id="PF00588"/>
    </source>
</evidence>
<dbReference type="PANTHER" id="PTHR42971">
    <property type="entry name" value="TRNA (CYTIDINE(34)-2'-O)-METHYLTRANSFERASE"/>
    <property type="match status" value="1"/>
</dbReference>
<dbReference type="PIRSF" id="PIRSF029256">
    <property type="entry name" value="SpoU_TrmH_prd"/>
    <property type="match status" value="1"/>
</dbReference>
<dbReference type="EC" id="2.1.1.207" evidence="6"/>
<dbReference type="Pfam" id="PF00588">
    <property type="entry name" value="SpoU_methylase"/>
    <property type="match status" value="1"/>
</dbReference>
<dbReference type="AlphaFoldDB" id="A0A495DMF2"/>
<comment type="subcellular location">
    <subcellularLocation>
        <location evidence="6">Cytoplasm</location>
    </subcellularLocation>
</comment>
<dbReference type="HAMAP" id="MF_01885">
    <property type="entry name" value="tRNA_methyltr_TrmL"/>
    <property type="match status" value="1"/>
</dbReference>
<feature type="domain" description="tRNA/rRNA methyltransferase SpoU type" evidence="8">
    <location>
        <begin position="2"/>
        <end position="140"/>
    </location>
</feature>
<evidence type="ECO:0000256" key="1">
    <source>
        <dbReference type="ARBA" id="ARBA00022490"/>
    </source>
</evidence>
<evidence type="ECO:0000256" key="5">
    <source>
        <dbReference type="ARBA" id="ARBA00022694"/>
    </source>
</evidence>